<dbReference type="GO" id="GO:0016491">
    <property type="term" value="F:oxidoreductase activity"/>
    <property type="evidence" value="ECO:0007669"/>
    <property type="project" value="UniProtKB-KW"/>
</dbReference>
<name>A0A645D531_9ZZZZ</name>
<dbReference type="SUPFAM" id="SSF51182">
    <property type="entry name" value="RmlC-like cupins"/>
    <property type="match status" value="1"/>
</dbReference>
<organism evidence="3">
    <name type="scientific">bioreactor metagenome</name>
    <dbReference type="NCBI Taxonomy" id="1076179"/>
    <lineage>
        <taxon>unclassified sequences</taxon>
        <taxon>metagenomes</taxon>
        <taxon>ecological metagenomes</taxon>
    </lineage>
</organism>
<dbReference type="InterPro" id="IPR029303">
    <property type="entry name" value="CapF_C"/>
</dbReference>
<dbReference type="AlphaFoldDB" id="A0A645D531"/>
<dbReference type="InterPro" id="IPR014710">
    <property type="entry name" value="RmlC-like_jellyroll"/>
</dbReference>
<feature type="domain" description="Capsular polysaccharide assembling protein CapF C-terminal" evidence="2">
    <location>
        <begin position="181"/>
        <end position="290"/>
    </location>
</feature>
<comment type="caution">
    <text evidence="3">The sequence shown here is derived from an EMBL/GenBank/DDBJ whole genome shotgun (WGS) entry which is preliminary data.</text>
</comment>
<dbReference type="Pfam" id="PF14667">
    <property type="entry name" value="Polysacc_synt_C"/>
    <property type="match status" value="1"/>
</dbReference>
<dbReference type="PANTHER" id="PTHR43245:SF55">
    <property type="entry name" value="NAD(P)-BINDING DOMAIN-CONTAINING PROTEIN"/>
    <property type="match status" value="1"/>
</dbReference>
<evidence type="ECO:0000259" key="1">
    <source>
        <dbReference type="Pfam" id="PF01370"/>
    </source>
</evidence>
<gene>
    <name evidence="3" type="primary">wbjC_18</name>
    <name evidence="3" type="ORF">SDC9_131259</name>
</gene>
<dbReference type="Pfam" id="PF01370">
    <property type="entry name" value="Epimerase"/>
    <property type="match status" value="1"/>
</dbReference>
<dbReference type="PANTHER" id="PTHR43245">
    <property type="entry name" value="BIFUNCTIONAL POLYMYXIN RESISTANCE PROTEIN ARNA"/>
    <property type="match status" value="1"/>
</dbReference>
<keyword evidence="3" id="KW-0560">Oxidoreductase</keyword>
<dbReference type="InterPro" id="IPR011051">
    <property type="entry name" value="RmlC_Cupin_sf"/>
</dbReference>
<sequence>MLESLKKSGNKAPVLITSSIQASLDNPYGISKKAGEDLIFGYGTDNDVKVYVYRMPNVFGKWCKPNYNSAIATFCHNMAHDLPIQLNDSNYQMNLVYIDDVVKEIICAIQGSANQQETFCYIEPVYQKTLGEIVSYLEDFKASREAKGVPDMSDGFAKKLYSTYLSYLPRDAFSYPLKMNVDERGSFTEIIRTLDRGQFSVNISKPSITKGNHWHHTKNEKFLVVSGEGVIRFRKIDEDDIIEYFVSGEKLEVVDIPTGYTHNIENLGSTDMVTFMWCNEPFDPENPDTYFLKV</sequence>
<evidence type="ECO:0000313" key="3">
    <source>
        <dbReference type="EMBL" id="MPM84188.1"/>
    </source>
</evidence>
<dbReference type="SUPFAM" id="SSF51735">
    <property type="entry name" value="NAD(P)-binding Rossmann-fold domains"/>
    <property type="match status" value="1"/>
</dbReference>
<accession>A0A645D531</accession>
<dbReference type="InterPro" id="IPR050177">
    <property type="entry name" value="Lipid_A_modif_metabolic_enz"/>
</dbReference>
<dbReference type="InterPro" id="IPR001509">
    <property type="entry name" value="Epimerase_deHydtase"/>
</dbReference>
<dbReference type="InterPro" id="IPR036291">
    <property type="entry name" value="NAD(P)-bd_dom_sf"/>
</dbReference>
<dbReference type="EMBL" id="VSSQ01032801">
    <property type="protein sequence ID" value="MPM84188.1"/>
    <property type="molecule type" value="Genomic_DNA"/>
</dbReference>
<dbReference type="CDD" id="cd07007">
    <property type="entry name" value="cupin_CapF-like_C"/>
    <property type="match status" value="1"/>
</dbReference>
<proteinExistence type="predicted"/>
<dbReference type="EC" id="1.1.1.367" evidence="3"/>
<dbReference type="Gene3D" id="3.40.50.720">
    <property type="entry name" value="NAD(P)-binding Rossmann-like Domain"/>
    <property type="match status" value="1"/>
</dbReference>
<protein>
    <submittedName>
        <fullName evidence="3">UDP-2-acetamido-2,6-beta-L-arabino-hexul-4-ose reductase</fullName>
        <ecNumber evidence="3">1.1.1.367</ecNumber>
    </submittedName>
</protein>
<dbReference type="Gene3D" id="2.60.120.10">
    <property type="entry name" value="Jelly Rolls"/>
    <property type="match status" value="1"/>
</dbReference>
<feature type="domain" description="NAD-dependent epimerase/dehydratase" evidence="1">
    <location>
        <begin position="25"/>
        <end position="114"/>
    </location>
</feature>
<evidence type="ECO:0000259" key="2">
    <source>
        <dbReference type="Pfam" id="PF14667"/>
    </source>
</evidence>
<reference evidence="3" key="1">
    <citation type="submission" date="2019-08" db="EMBL/GenBank/DDBJ databases">
        <authorList>
            <person name="Kucharzyk K."/>
            <person name="Murdoch R.W."/>
            <person name="Higgins S."/>
            <person name="Loffler F."/>
        </authorList>
    </citation>
    <scope>NUCLEOTIDE SEQUENCE</scope>
</reference>